<accession>A0A0M3KJ68</accession>
<protein>
    <submittedName>
        <fullName evidence="3">Glutamate dehydrogenase, mitochondrial (inferred by orthology to a D. melanogaster protein)</fullName>
    </submittedName>
</protein>
<dbReference type="WBParaSite" id="ASIM_0002104001-mRNA-1">
    <property type="protein sequence ID" value="ASIM_0002104001-mRNA-1"/>
    <property type="gene ID" value="ASIM_0002104001"/>
</dbReference>
<evidence type="ECO:0000313" key="1">
    <source>
        <dbReference type="EMBL" id="VDK76733.1"/>
    </source>
</evidence>
<dbReference type="OrthoDB" id="6718861at2759"/>
<evidence type="ECO:0000313" key="3">
    <source>
        <dbReference type="WBParaSite" id="ASIM_0002104001-mRNA-1"/>
    </source>
</evidence>
<reference evidence="3" key="1">
    <citation type="submission" date="2017-02" db="UniProtKB">
        <authorList>
            <consortium name="WormBaseParasite"/>
        </authorList>
    </citation>
    <scope>IDENTIFICATION</scope>
</reference>
<proteinExistence type="predicted"/>
<dbReference type="AlphaFoldDB" id="A0A0M3KJ68"/>
<keyword evidence="2" id="KW-1185">Reference proteome</keyword>
<dbReference type="Proteomes" id="UP000267096">
    <property type="component" value="Unassembled WGS sequence"/>
</dbReference>
<organism evidence="3">
    <name type="scientific">Anisakis simplex</name>
    <name type="common">Herring worm</name>
    <dbReference type="NCBI Taxonomy" id="6269"/>
    <lineage>
        <taxon>Eukaryota</taxon>
        <taxon>Metazoa</taxon>
        <taxon>Ecdysozoa</taxon>
        <taxon>Nematoda</taxon>
        <taxon>Chromadorea</taxon>
        <taxon>Rhabditida</taxon>
        <taxon>Spirurina</taxon>
        <taxon>Ascaridomorpha</taxon>
        <taxon>Ascaridoidea</taxon>
        <taxon>Anisakidae</taxon>
        <taxon>Anisakis</taxon>
        <taxon>Anisakis simplex complex</taxon>
    </lineage>
</organism>
<dbReference type="Gene3D" id="1.10.287.140">
    <property type="match status" value="1"/>
</dbReference>
<evidence type="ECO:0000313" key="2">
    <source>
        <dbReference type="Proteomes" id="UP000267096"/>
    </source>
</evidence>
<reference evidence="1 2" key="2">
    <citation type="submission" date="2018-11" db="EMBL/GenBank/DDBJ databases">
        <authorList>
            <consortium name="Pathogen Informatics"/>
        </authorList>
    </citation>
    <scope>NUCLEOTIDE SEQUENCE [LARGE SCALE GENOMIC DNA]</scope>
</reference>
<dbReference type="EMBL" id="UYRR01039547">
    <property type="protein sequence ID" value="VDK76733.1"/>
    <property type="molecule type" value="Genomic_DNA"/>
</dbReference>
<gene>
    <name evidence="1" type="ORF">ASIM_LOCUS20416</name>
</gene>
<name>A0A0M3KJ68_ANISI</name>
<sequence>MLSAITRGSTRIIGARCFASAPTLDAQQQLDDSKLPMDEQLNPSFFKSVEYYVDKGSKVIEPKLVDELQSHSMTKNDKKNLVRGILAAIKPVNK</sequence>